<evidence type="ECO:0000313" key="1">
    <source>
        <dbReference type="EMBL" id="KFM26105.1"/>
    </source>
</evidence>
<gene>
    <name evidence="1" type="ORF">F751_6256</name>
</gene>
<organism evidence="1 2">
    <name type="scientific">Auxenochlorella protothecoides</name>
    <name type="common">Green microalga</name>
    <name type="synonym">Chlorella protothecoides</name>
    <dbReference type="NCBI Taxonomy" id="3075"/>
    <lineage>
        <taxon>Eukaryota</taxon>
        <taxon>Viridiplantae</taxon>
        <taxon>Chlorophyta</taxon>
        <taxon>core chlorophytes</taxon>
        <taxon>Trebouxiophyceae</taxon>
        <taxon>Chlorellales</taxon>
        <taxon>Chlorellaceae</taxon>
        <taxon>Auxenochlorella</taxon>
    </lineage>
</organism>
<evidence type="ECO:0000313" key="2">
    <source>
        <dbReference type="Proteomes" id="UP000028924"/>
    </source>
</evidence>
<dbReference type="RefSeq" id="XP_011399001.1">
    <property type="nucleotide sequence ID" value="XM_011400699.1"/>
</dbReference>
<accession>A0A087SK51</accession>
<dbReference type="Proteomes" id="UP000028924">
    <property type="component" value="Unassembled WGS sequence"/>
</dbReference>
<sequence length="144" mass="15904">MMWCDVARFGGEGWSARRRSGMDGAFRQSGWRGVPSLERHNSLQCPRLLPYSAAFQCCSATEIVQCFLSARPCNSHCHATWPKIYSEQHQVAHVVMNPQSHGTIPHYSHPQSSMRMRGASLAGSSRTCDAVRDWAPAPSPAAGF</sequence>
<proteinExistence type="predicted"/>
<reference evidence="1 2" key="1">
    <citation type="journal article" date="2014" name="BMC Genomics">
        <title>Oil accumulation mechanisms of the oleaginous microalga Chlorella protothecoides revealed through its genome, transcriptomes, and proteomes.</title>
        <authorList>
            <person name="Gao C."/>
            <person name="Wang Y."/>
            <person name="Shen Y."/>
            <person name="Yan D."/>
            <person name="He X."/>
            <person name="Dai J."/>
            <person name="Wu Q."/>
        </authorList>
    </citation>
    <scope>NUCLEOTIDE SEQUENCE [LARGE SCALE GENOMIC DNA]</scope>
    <source>
        <strain evidence="1 2">0710</strain>
    </source>
</reference>
<dbReference type="AlphaFoldDB" id="A0A087SK51"/>
<keyword evidence="2" id="KW-1185">Reference proteome</keyword>
<protein>
    <submittedName>
        <fullName evidence="1">Uncharacterized protein</fullName>
    </submittedName>
</protein>
<dbReference type="GeneID" id="23617647"/>
<name>A0A087SK51_AUXPR</name>
<dbReference type="KEGG" id="apro:F751_6256"/>
<dbReference type="EMBL" id="KL662126">
    <property type="protein sequence ID" value="KFM26105.1"/>
    <property type="molecule type" value="Genomic_DNA"/>
</dbReference>